<feature type="region of interest" description="Disordered" evidence="1">
    <location>
        <begin position="48"/>
        <end position="109"/>
    </location>
</feature>
<evidence type="ECO:0000313" key="3">
    <source>
        <dbReference type="Proteomes" id="UP000218238"/>
    </source>
</evidence>
<dbReference type="OrthoDB" id="514968at2"/>
<sequence length="137" mass="15789">MTQKPSPEKLVDTLLQTIDPSGIADESLRRTVEILLNVIEQLQAKTKELEEENQKLRDENNRLKGEQGKPDVKANKPKGFKENHSSEKERKTPKQHTKSNKNAHITIDRKEILKYPQSELPEDGVFKGYEEVRAILF</sequence>
<dbReference type="RefSeq" id="WP_095723634.1">
    <property type="nucleotide sequence ID" value="NZ_NTFS01000291.1"/>
</dbReference>
<dbReference type="AlphaFoldDB" id="A0A2A2TF54"/>
<organism evidence="2 3">
    <name type="scientific">Brunnivagina elsteri CCALA 953</name>
    <dbReference type="NCBI Taxonomy" id="987040"/>
    <lineage>
        <taxon>Bacteria</taxon>
        <taxon>Bacillati</taxon>
        <taxon>Cyanobacteriota</taxon>
        <taxon>Cyanophyceae</taxon>
        <taxon>Nostocales</taxon>
        <taxon>Calotrichaceae</taxon>
        <taxon>Brunnivagina</taxon>
    </lineage>
</organism>
<evidence type="ECO:0000256" key="1">
    <source>
        <dbReference type="SAM" id="MobiDB-lite"/>
    </source>
</evidence>
<name>A0A2A2TF54_9CYAN</name>
<proteinExistence type="predicted"/>
<feature type="compositionally biased region" description="Basic and acidic residues" evidence="1">
    <location>
        <begin position="48"/>
        <end position="92"/>
    </location>
</feature>
<protein>
    <recommendedName>
        <fullName evidence="4">Transposase</fullName>
    </recommendedName>
</protein>
<dbReference type="EMBL" id="NTFS01000291">
    <property type="protein sequence ID" value="PAX52039.1"/>
    <property type="molecule type" value="Genomic_DNA"/>
</dbReference>
<accession>A0A2A2TF54</accession>
<evidence type="ECO:0008006" key="4">
    <source>
        <dbReference type="Google" id="ProtNLM"/>
    </source>
</evidence>
<reference evidence="2 3" key="1">
    <citation type="submission" date="2017-08" db="EMBL/GenBank/DDBJ databases">
        <title>Draft genome sequence of filamentous cyanobacterium Calothrix elsteri CCALA 953.</title>
        <authorList>
            <person name="Gagunashvili A.N."/>
            <person name="Elster J."/>
            <person name="Andresson O.S."/>
        </authorList>
    </citation>
    <scope>NUCLEOTIDE SEQUENCE [LARGE SCALE GENOMIC DNA]</scope>
    <source>
        <strain evidence="2 3">CCALA 953</strain>
    </source>
</reference>
<comment type="caution">
    <text evidence="2">The sequence shown here is derived from an EMBL/GenBank/DDBJ whole genome shotgun (WGS) entry which is preliminary data.</text>
</comment>
<evidence type="ECO:0000313" key="2">
    <source>
        <dbReference type="EMBL" id="PAX52039.1"/>
    </source>
</evidence>
<keyword evidence="3" id="KW-1185">Reference proteome</keyword>
<gene>
    <name evidence="2" type="ORF">CK510_21435</name>
</gene>
<dbReference type="Proteomes" id="UP000218238">
    <property type="component" value="Unassembled WGS sequence"/>
</dbReference>